<dbReference type="EMBL" id="FRFE01000003">
    <property type="protein sequence ID" value="SHO44474.1"/>
    <property type="molecule type" value="Genomic_DNA"/>
</dbReference>
<keyword evidence="4 5" id="KW-0560">Oxidoreductase</keyword>
<dbReference type="EC" id="1.3.1.-" evidence="5"/>
<dbReference type="GO" id="GO:0017150">
    <property type="term" value="F:tRNA dihydrouridine synthase activity"/>
    <property type="evidence" value="ECO:0007669"/>
    <property type="project" value="InterPro"/>
</dbReference>
<evidence type="ECO:0000259" key="8">
    <source>
        <dbReference type="Pfam" id="PF01207"/>
    </source>
</evidence>
<dbReference type="Proteomes" id="UP000184603">
    <property type="component" value="Unassembled WGS sequence"/>
</dbReference>
<evidence type="ECO:0000256" key="3">
    <source>
        <dbReference type="ARBA" id="ARBA00022694"/>
    </source>
</evidence>
<keyword evidence="1 5" id="KW-0285">Flavoprotein</keyword>
<dbReference type="CDD" id="cd02801">
    <property type="entry name" value="DUS_like_FMN"/>
    <property type="match status" value="1"/>
</dbReference>
<dbReference type="STRING" id="1121416.SAMN02745220_00758"/>
<dbReference type="GO" id="GO:0050660">
    <property type="term" value="F:flavin adenine dinucleotide binding"/>
    <property type="evidence" value="ECO:0007669"/>
    <property type="project" value="InterPro"/>
</dbReference>
<feature type="domain" description="DUS-like FMN-binding" evidence="8">
    <location>
        <begin position="9"/>
        <end position="263"/>
    </location>
</feature>
<reference evidence="9 10" key="1">
    <citation type="submission" date="2016-12" db="EMBL/GenBank/DDBJ databases">
        <authorList>
            <person name="Song W.-J."/>
            <person name="Kurnit D.M."/>
        </authorList>
    </citation>
    <scope>NUCLEOTIDE SEQUENCE [LARGE SCALE GENOMIC DNA]</scope>
    <source>
        <strain evidence="9 10">DSM 18488</strain>
    </source>
</reference>
<keyword evidence="2 5" id="KW-0288">FMN</keyword>
<dbReference type="GO" id="GO:0003723">
    <property type="term" value="F:RNA binding"/>
    <property type="evidence" value="ECO:0007669"/>
    <property type="project" value="TreeGrafter"/>
</dbReference>
<dbReference type="PANTHER" id="PTHR45846:SF1">
    <property type="entry name" value="TRNA-DIHYDROURIDINE(47) SYNTHASE [NAD(P)(+)]-LIKE"/>
    <property type="match status" value="1"/>
</dbReference>
<feature type="binding site" evidence="7">
    <location>
        <position position="137"/>
    </location>
    <ligand>
        <name>FMN</name>
        <dbReference type="ChEBI" id="CHEBI:58210"/>
    </ligand>
</feature>
<dbReference type="Pfam" id="PF01207">
    <property type="entry name" value="Dus"/>
    <property type="match status" value="1"/>
</dbReference>
<protein>
    <recommendedName>
        <fullName evidence="5">tRNA-dihydrouridine synthase</fullName>
        <ecNumber evidence="5">1.3.1.-</ecNumber>
    </recommendedName>
</protein>
<name>A0A1M7XZ82_9BACT</name>
<dbReference type="PANTHER" id="PTHR45846">
    <property type="entry name" value="TRNA-DIHYDROURIDINE(47) SYNTHASE [NAD(P)(+)]-LIKE"/>
    <property type="match status" value="1"/>
</dbReference>
<comment type="cofactor">
    <cofactor evidence="5 7">
        <name>FMN</name>
        <dbReference type="ChEBI" id="CHEBI:58210"/>
    </cofactor>
</comment>
<dbReference type="PIRSF" id="PIRSF006621">
    <property type="entry name" value="Dus"/>
    <property type="match status" value="1"/>
</dbReference>
<dbReference type="InterPro" id="IPR035587">
    <property type="entry name" value="DUS-like_FMN-bd"/>
</dbReference>
<sequence>MTEQPFLYLAPLRGITDVLFRNVFVRHFGGFDMAVAPFINPQRSPSGKKKMLADLFPEENTALPVIPQLLDNRAEDFLHLAKRLEDLGYTSINWNLGCPAPMVANKGRGSGFLPFPDDIIRLLDTVIPQLSATLSIKMRLGFHDKGESIDLLPRFNDYPLDEIIIHPRIGKQMYKGTTDQDGFAACLDLTRHRVVYNGDIISRDVYNALALRFPSIKRWMIGRGVLADPFLAEELKGVLTTDQIERKARIRAFHDELLEAYRQRLSGPGHLLGKTKQLWLYLISSFPGKEKPFKKLKKAKTEEQLLTAVEQIFAE</sequence>
<keyword evidence="10" id="KW-1185">Reference proteome</keyword>
<evidence type="ECO:0000256" key="5">
    <source>
        <dbReference type="PIRNR" id="PIRNR006621"/>
    </source>
</evidence>
<dbReference type="InterPro" id="IPR013785">
    <property type="entry name" value="Aldolase_TIM"/>
</dbReference>
<gene>
    <name evidence="9" type="ORF">SAMN02745220_00758</name>
</gene>
<evidence type="ECO:0000313" key="10">
    <source>
        <dbReference type="Proteomes" id="UP000184603"/>
    </source>
</evidence>
<dbReference type="OrthoDB" id="5289281at2"/>
<dbReference type="AlphaFoldDB" id="A0A1M7XZ82"/>
<evidence type="ECO:0000256" key="7">
    <source>
        <dbReference type="PIRSR" id="PIRSR006621-2"/>
    </source>
</evidence>
<comment type="similarity">
    <text evidence="5">Belongs to the dus family.</text>
</comment>
<evidence type="ECO:0000313" key="9">
    <source>
        <dbReference type="EMBL" id="SHO44474.1"/>
    </source>
</evidence>
<organism evidence="9 10">
    <name type="scientific">Desulfopila aestuarii DSM 18488</name>
    <dbReference type="NCBI Taxonomy" id="1121416"/>
    <lineage>
        <taxon>Bacteria</taxon>
        <taxon>Pseudomonadati</taxon>
        <taxon>Thermodesulfobacteriota</taxon>
        <taxon>Desulfobulbia</taxon>
        <taxon>Desulfobulbales</taxon>
        <taxon>Desulfocapsaceae</taxon>
        <taxon>Desulfopila</taxon>
    </lineage>
</organism>
<feature type="binding site" evidence="7">
    <location>
        <position position="166"/>
    </location>
    <ligand>
        <name>FMN</name>
        <dbReference type="ChEBI" id="CHEBI:58210"/>
    </ligand>
</feature>
<feature type="binding site" evidence="7">
    <location>
        <position position="68"/>
    </location>
    <ligand>
        <name>FMN</name>
        <dbReference type="ChEBI" id="CHEBI:58210"/>
    </ligand>
</feature>
<evidence type="ECO:0000256" key="2">
    <source>
        <dbReference type="ARBA" id="ARBA00022643"/>
    </source>
</evidence>
<accession>A0A1M7XZ82</accession>
<evidence type="ECO:0000256" key="1">
    <source>
        <dbReference type="ARBA" id="ARBA00022630"/>
    </source>
</evidence>
<keyword evidence="7" id="KW-0547">Nucleotide-binding</keyword>
<evidence type="ECO:0000256" key="4">
    <source>
        <dbReference type="ARBA" id="ARBA00023002"/>
    </source>
</evidence>
<proteinExistence type="inferred from homology"/>
<keyword evidence="3 5" id="KW-0819">tRNA processing</keyword>
<feature type="binding site" evidence="7">
    <location>
        <begin position="222"/>
        <end position="223"/>
    </location>
    <ligand>
        <name>FMN</name>
        <dbReference type="ChEBI" id="CHEBI:58210"/>
    </ligand>
</feature>
<feature type="active site" description="Proton donor" evidence="6">
    <location>
        <position position="98"/>
    </location>
</feature>
<comment type="function">
    <text evidence="5">Catalyzes the synthesis of 5,6-dihydrouridine (D), a modified base found in the D-loop of most tRNAs, via the reduction of the C5-C6 double bond in target uridines.</text>
</comment>
<dbReference type="SUPFAM" id="SSF51395">
    <property type="entry name" value="FMN-linked oxidoreductases"/>
    <property type="match status" value="1"/>
</dbReference>
<evidence type="ECO:0000256" key="6">
    <source>
        <dbReference type="PIRSR" id="PIRSR006621-1"/>
    </source>
</evidence>
<dbReference type="Gene3D" id="3.20.20.70">
    <property type="entry name" value="Aldolase class I"/>
    <property type="match status" value="1"/>
</dbReference>
<dbReference type="InterPro" id="IPR001269">
    <property type="entry name" value="DUS_fam"/>
</dbReference>